<feature type="compositionally biased region" description="Basic residues" evidence="1">
    <location>
        <begin position="216"/>
        <end position="227"/>
    </location>
</feature>
<feature type="compositionally biased region" description="Low complexity" evidence="1">
    <location>
        <begin position="250"/>
        <end position="261"/>
    </location>
</feature>
<feature type="compositionally biased region" description="Polar residues" evidence="1">
    <location>
        <begin position="525"/>
        <end position="548"/>
    </location>
</feature>
<evidence type="ECO:0000313" key="3">
    <source>
        <dbReference type="Proteomes" id="UP000683000"/>
    </source>
</evidence>
<proteinExistence type="predicted"/>
<feature type="compositionally biased region" description="Basic and acidic residues" evidence="1">
    <location>
        <begin position="592"/>
        <end position="627"/>
    </location>
</feature>
<feature type="region of interest" description="Disordered" evidence="1">
    <location>
        <begin position="676"/>
        <end position="708"/>
    </location>
</feature>
<dbReference type="OrthoDB" id="2665874at2759"/>
<evidence type="ECO:0000313" key="2">
    <source>
        <dbReference type="EMBL" id="KAG6369153.1"/>
    </source>
</evidence>
<reference evidence="2" key="1">
    <citation type="submission" date="2021-03" db="EMBL/GenBank/DDBJ databases">
        <title>Evolutionary innovations through gain and loss of genes in the ectomycorrhizal Boletales.</title>
        <authorList>
            <person name="Wu G."/>
            <person name="Miyauchi S."/>
            <person name="Morin E."/>
            <person name="Yang Z.-L."/>
            <person name="Xu J."/>
            <person name="Martin F.M."/>
        </authorList>
    </citation>
    <scope>NUCLEOTIDE SEQUENCE</scope>
    <source>
        <strain evidence="2">BR01</strain>
    </source>
</reference>
<dbReference type="AlphaFoldDB" id="A0A8I3A2C9"/>
<protein>
    <submittedName>
        <fullName evidence="2">Uncharacterized protein</fullName>
    </submittedName>
</protein>
<feature type="compositionally biased region" description="Low complexity" evidence="1">
    <location>
        <begin position="293"/>
        <end position="315"/>
    </location>
</feature>
<accession>A0A8I3A2C9</accession>
<organism evidence="2 3">
    <name type="scientific">Boletus reticuloceps</name>
    <dbReference type="NCBI Taxonomy" id="495285"/>
    <lineage>
        <taxon>Eukaryota</taxon>
        <taxon>Fungi</taxon>
        <taxon>Dikarya</taxon>
        <taxon>Basidiomycota</taxon>
        <taxon>Agaricomycotina</taxon>
        <taxon>Agaricomycetes</taxon>
        <taxon>Agaricomycetidae</taxon>
        <taxon>Boletales</taxon>
        <taxon>Boletineae</taxon>
        <taxon>Boletaceae</taxon>
        <taxon>Boletoideae</taxon>
        <taxon>Boletus</taxon>
    </lineage>
</organism>
<gene>
    <name evidence="2" type="ORF">JVT61DRAFT_1381</name>
</gene>
<feature type="compositionally biased region" description="Polar residues" evidence="1">
    <location>
        <begin position="558"/>
        <end position="570"/>
    </location>
</feature>
<feature type="region of interest" description="Disordered" evidence="1">
    <location>
        <begin position="210"/>
        <end position="322"/>
    </location>
</feature>
<feature type="compositionally biased region" description="Basic and acidic residues" evidence="1">
    <location>
        <begin position="491"/>
        <end position="512"/>
    </location>
</feature>
<evidence type="ECO:0000256" key="1">
    <source>
        <dbReference type="SAM" id="MobiDB-lite"/>
    </source>
</evidence>
<comment type="caution">
    <text evidence="2">The sequence shown here is derived from an EMBL/GenBank/DDBJ whole genome shotgun (WGS) entry which is preliminary data.</text>
</comment>
<keyword evidence="3" id="KW-1185">Reference proteome</keyword>
<sequence>MSDLFFPNDSPPQEEMQPIMSMRYLPDPTPRKELFSVMVYSASGEGVIDTPTIVPAFYHDHLRRFLWRHSVYMEFVSRDDITLVPKLRPLLERYIFYMDAVVEGLLTTARNKTFAKDPTFRSILFNQYLVVEYHVGRHEFDVVGAWRQRNPDIILECMTLDDIDFDCFYKKADKANSAWSGSRYKFMYNKVAGPEWQILADLAAKHFGIDNPVAGPKKKKGKGKGKGKAQVATHAVAAAAGPSRAPQEQTSVPVPSTSTSSNANQPSRPTMPAVGPVAGSSRNVVHHAPSSIPSRTSSAGPASRPPARSSRASPAIDPTSTPTILVPDMAIMERAIGDANLEMHDHTCRPQYPTVRNAGGAMPPDVRAPTTQVTVTGPITQIVHDCHLDERDHSEPLSHSVHPRFNILSRQNWRGVGICSNPHKSPDPVPCREPASSFMVPTDVEPDGETEEEEIGADVHPRFHRSLRRKWTSVGALHPPPYDPIFTESTNDDRMEWETEERRADEFDRSEAAHSPPPSPSPSSGISWNWNEQTESTFAPLPSTTPSPTEGLLVGCTPHTTQLFSTSTRGGSEKPPDLSSAAPSTLSILDPLRSRSEGTEDNTHDVKRNIQQKENRSRDSAILDKQRPFPSPKKGRKKTIDESEPEGKFEMKVEANTDPSSPYDFESVTLIVLSQNANTQKDTERRQVRTWHRASTSGRSKKQRSIVPTLDDAIAGPSHVAALRSSDPQHIKVQASALSSWLEDLATLCERVDASVTSPHRNVLDGMNIIQHLDENMDEMENIKKELQNVYGTTGAVFHRSP</sequence>
<dbReference type="Proteomes" id="UP000683000">
    <property type="component" value="Unassembled WGS sequence"/>
</dbReference>
<feature type="compositionally biased region" description="Low complexity" evidence="1">
    <location>
        <begin position="228"/>
        <end position="240"/>
    </location>
</feature>
<name>A0A8I3A2C9_9AGAM</name>
<dbReference type="EMBL" id="JAGFBS010000102">
    <property type="protein sequence ID" value="KAG6369153.1"/>
    <property type="molecule type" value="Genomic_DNA"/>
</dbReference>
<feature type="compositionally biased region" description="Basic and acidic residues" evidence="1">
    <location>
        <begin position="638"/>
        <end position="655"/>
    </location>
</feature>
<feature type="region of interest" description="Disordered" evidence="1">
    <location>
        <begin position="477"/>
        <end position="661"/>
    </location>
</feature>